<protein>
    <submittedName>
        <fullName evidence="1">Uncharacterized protein</fullName>
    </submittedName>
</protein>
<dbReference type="STRING" id="455432.AWN90_09240"/>
<organism evidence="1 2">
    <name type="scientific">Nocardia terpenica</name>
    <dbReference type="NCBI Taxonomy" id="455432"/>
    <lineage>
        <taxon>Bacteria</taxon>
        <taxon>Bacillati</taxon>
        <taxon>Actinomycetota</taxon>
        <taxon>Actinomycetes</taxon>
        <taxon>Mycobacteriales</taxon>
        <taxon>Nocardiaceae</taxon>
        <taxon>Nocardia</taxon>
    </lineage>
</organism>
<dbReference type="AlphaFoldDB" id="A0A164H171"/>
<dbReference type="EMBL" id="LWGR01000021">
    <property type="protein sequence ID" value="KZM68115.1"/>
    <property type="molecule type" value="Genomic_DNA"/>
</dbReference>
<name>A0A164H171_9NOCA</name>
<evidence type="ECO:0000313" key="1">
    <source>
        <dbReference type="EMBL" id="KZM68115.1"/>
    </source>
</evidence>
<keyword evidence="2" id="KW-1185">Reference proteome</keyword>
<dbReference type="Proteomes" id="UP000076512">
    <property type="component" value="Unassembled WGS sequence"/>
</dbReference>
<dbReference type="OrthoDB" id="4556155at2"/>
<accession>A0A164H171</accession>
<sequence>MAIAVVNPTKNALCTAYAQLGAYISVHTGDPGTTGASEAQNGSPAYTRMATTWGAAANGSITGSQVTINLPAGTYGWAGLWTAASGGTFLDKVQIPPTTLGAQGTLLITPTFTIS</sequence>
<proteinExistence type="predicted"/>
<comment type="caution">
    <text evidence="1">The sequence shown here is derived from an EMBL/GenBank/DDBJ whole genome shotgun (WGS) entry which is preliminary data.</text>
</comment>
<dbReference type="InterPro" id="IPR056908">
    <property type="entry name" value="Gp80-like"/>
</dbReference>
<dbReference type="RefSeq" id="WP_067579434.1">
    <property type="nucleotide sequence ID" value="NZ_JABMCZ010000002.1"/>
</dbReference>
<gene>
    <name evidence="1" type="ORF">AWN90_09240</name>
</gene>
<evidence type="ECO:0000313" key="2">
    <source>
        <dbReference type="Proteomes" id="UP000076512"/>
    </source>
</evidence>
<reference evidence="1 2" key="1">
    <citation type="submission" date="2016-04" db="EMBL/GenBank/DDBJ databases">
        <authorList>
            <person name="Evans L.H."/>
            <person name="Alamgir A."/>
            <person name="Owens N."/>
            <person name="Weber N.D."/>
            <person name="Virtaneva K."/>
            <person name="Barbian K."/>
            <person name="Babar A."/>
            <person name="Rosenke K."/>
        </authorList>
    </citation>
    <scope>NUCLEOTIDE SEQUENCE [LARGE SCALE GENOMIC DNA]</scope>
    <source>
        <strain evidence="1 2">IFM 0406</strain>
    </source>
</reference>
<dbReference type="Pfam" id="PF23140">
    <property type="entry name" value="Gp80"/>
    <property type="match status" value="1"/>
</dbReference>